<comment type="caution">
    <text evidence="1">The sequence shown here is derived from an EMBL/GenBank/DDBJ whole genome shotgun (WGS) entry which is preliminary data.</text>
</comment>
<dbReference type="Proteomes" id="UP000474104">
    <property type="component" value="Unassembled WGS sequence"/>
</dbReference>
<organism evidence="1 2">
    <name type="scientific">Schaedlerella arabinosiphila</name>
    <dbReference type="NCBI Taxonomy" id="2044587"/>
    <lineage>
        <taxon>Bacteria</taxon>
        <taxon>Bacillati</taxon>
        <taxon>Bacillota</taxon>
        <taxon>Clostridia</taxon>
        <taxon>Lachnospirales</taxon>
        <taxon>Lachnospiraceae</taxon>
        <taxon>Schaedlerella</taxon>
    </lineage>
</organism>
<protein>
    <submittedName>
        <fullName evidence="1">Uncharacterized protein</fullName>
    </submittedName>
</protein>
<name>A0A9X5C4U3_9FIRM</name>
<proteinExistence type="predicted"/>
<dbReference type="RefSeq" id="WP_004069278.1">
    <property type="nucleotide sequence ID" value="NZ_VIRB01000026.1"/>
</dbReference>
<gene>
    <name evidence="1" type="ORF">FMM80_02840</name>
</gene>
<dbReference type="OrthoDB" id="9788687at2"/>
<evidence type="ECO:0000313" key="2">
    <source>
        <dbReference type="Proteomes" id="UP000474104"/>
    </source>
</evidence>
<accession>A0A9X5C4U3</accession>
<evidence type="ECO:0000313" key="1">
    <source>
        <dbReference type="EMBL" id="NDO67711.1"/>
    </source>
</evidence>
<reference evidence="1 2" key="1">
    <citation type="submission" date="2019-07" db="EMBL/GenBank/DDBJ databases">
        <title>Draft genome sequences of 15 bacterial species constituting the stable defined intestinal microbiota of the GM15 gnotobiotic mouse model.</title>
        <authorList>
            <person name="Elie C."/>
            <person name="Mathieu A."/>
            <person name="Saliou A."/>
            <person name="Darnaud M."/>
            <person name="Leulier F."/>
            <person name="Tamellini A."/>
        </authorList>
    </citation>
    <scope>NUCLEOTIDE SEQUENCE [LARGE SCALE GENOMIC DNA]</scope>
    <source>
        <strain evidence="2">ASF 502</strain>
    </source>
</reference>
<dbReference type="EMBL" id="VIRB01000026">
    <property type="protein sequence ID" value="NDO67711.1"/>
    <property type="molecule type" value="Genomic_DNA"/>
</dbReference>
<dbReference type="AlphaFoldDB" id="A0A9X5C4U3"/>
<sequence>MKNLYGIIRRLDYTLSDDDVRQIADEYIEKIENELYDRIFKIEFLKTSRKHFFEWSIHEKDFLRQITFKTYERSIFKNYEETLNFMDWNSI</sequence>